<feature type="domain" description="AMP-dependent synthetase/ligase" evidence="2">
    <location>
        <begin position="9"/>
        <end position="337"/>
    </location>
</feature>
<dbReference type="Gene3D" id="3.30.300.30">
    <property type="match status" value="1"/>
</dbReference>
<organism evidence="4 5">
    <name type="scientific">Streptomyces spectabilis</name>
    <dbReference type="NCBI Taxonomy" id="68270"/>
    <lineage>
        <taxon>Bacteria</taxon>
        <taxon>Bacillati</taxon>
        <taxon>Actinomycetota</taxon>
        <taxon>Actinomycetes</taxon>
        <taxon>Kitasatosporales</taxon>
        <taxon>Streptomycetaceae</taxon>
        <taxon>Streptomyces</taxon>
    </lineage>
</organism>
<dbReference type="InterPro" id="IPR042099">
    <property type="entry name" value="ANL_N_sf"/>
</dbReference>
<evidence type="ECO:0000259" key="3">
    <source>
        <dbReference type="Pfam" id="PF13193"/>
    </source>
</evidence>
<keyword evidence="4" id="KW-0436">Ligase</keyword>
<dbReference type="InterPro" id="IPR025110">
    <property type="entry name" value="AMP-bd_C"/>
</dbReference>
<gene>
    <name evidence="4" type="ORF">FH965_33605</name>
</gene>
<feature type="compositionally biased region" description="Basic and acidic residues" evidence="1">
    <location>
        <begin position="456"/>
        <end position="471"/>
    </location>
</feature>
<evidence type="ECO:0000313" key="4">
    <source>
        <dbReference type="EMBL" id="QDQ14880.1"/>
    </source>
</evidence>
<protein>
    <submittedName>
        <fullName evidence="4">Acyl--CoA ligase</fullName>
    </submittedName>
</protein>
<dbReference type="Proteomes" id="UP000316806">
    <property type="component" value="Chromosome"/>
</dbReference>
<accession>A0A516RGU4</accession>
<dbReference type="SUPFAM" id="SSF56801">
    <property type="entry name" value="Acetyl-CoA synthetase-like"/>
    <property type="match status" value="1"/>
</dbReference>
<dbReference type="Gene3D" id="3.40.50.12780">
    <property type="entry name" value="N-terminal domain of ligase-like"/>
    <property type="match status" value="1"/>
</dbReference>
<dbReference type="CDD" id="cd04433">
    <property type="entry name" value="AFD_class_I"/>
    <property type="match status" value="1"/>
</dbReference>
<name>A0A516RGU4_STRST</name>
<reference evidence="4 5" key="1">
    <citation type="journal article" date="2019" name="J. Ind. Microbiol. Biotechnol.">
        <title>The complete genomic sequence of Streptomyces spectabilis NRRL-2792 and identification of secondary metabolite biosynthetic gene clusters.</title>
        <authorList>
            <person name="Sinha A."/>
            <person name="Phillips-Salemka S."/>
            <person name="Niraula T.A."/>
            <person name="Short K.A."/>
            <person name="Niraula N.P."/>
        </authorList>
    </citation>
    <scope>NUCLEOTIDE SEQUENCE [LARGE SCALE GENOMIC DNA]</scope>
    <source>
        <strain evidence="4 5">NRRL 2792</strain>
    </source>
</reference>
<dbReference type="AlphaFoldDB" id="A0A516RGU4"/>
<evidence type="ECO:0000313" key="5">
    <source>
        <dbReference type="Proteomes" id="UP000316806"/>
    </source>
</evidence>
<dbReference type="RefSeq" id="WP_144322084.1">
    <property type="nucleotide sequence ID" value="NZ_CP040916.1"/>
</dbReference>
<dbReference type="InterPro" id="IPR045851">
    <property type="entry name" value="AMP-bd_C_sf"/>
</dbReference>
<dbReference type="EMBL" id="CP040916">
    <property type="protein sequence ID" value="QDQ14880.1"/>
    <property type="molecule type" value="Genomic_DNA"/>
</dbReference>
<dbReference type="GO" id="GO:0016878">
    <property type="term" value="F:acid-thiol ligase activity"/>
    <property type="evidence" value="ECO:0007669"/>
    <property type="project" value="UniProtKB-ARBA"/>
</dbReference>
<dbReference type="InterPro" id="IPR000873">
    <property type="entry name" value="AMP-dep_synth/lig_dom"/>
</dbReference>
<feature type="region of interest" description="Disordered" evidence="1">
    <location>
        <begin position="456"/>
        <end position="479"/>
    </location>
</feature>
<evidence type="ECO:0000256" key="1">
    <source>
        <dbReference type="SAM" id="MobiDB-lite"/>
    </source>
</evidence>
<proteinExistence type="predicted"/>
<dbReference type="PANTHER" id="PTHR43767:SF1">
    <property type="entry name" value="NONRIBOSOMAL PEPTIDE SYNTHASE PES1 (EUROFUNG)-RELATED"/>
    <property type="match status" value="1"/>
</dbReference>
<sequence>MTPNIFTGDSARTFAEFEQDTLRVAMVLRAEGVRPGDRVLLKAGNSAAWLNAFFALMHVGASIVLVDQQEHARETARIVERTRARLCLYDDDAPMPAETRDAVYLYKLLVEASGLVPTEPSLDFDAWCALPDGLIMWSSGSTGTPKGVVKNGGRFLENLRRNADHMGHGPGDVLLPLLPFAHQYGLSMVLIAWLAECSLIVAPHRRLDRSLLMGGQCGVTVIDATPATYRSMLNLARRQADVRAALGRVRMFCSGAAPLDPALSDAYVDDFGRPLLDSYGSTELGNIAFATTDNPVACGQVMKGLELTVQDDEGNVLAAGEMGELVVNTPDMMAGYLAEDGTLAPVAQGWYRTGDLGHLDEDGNLFVAGRKLAVHRMGYTLYPEIIERRAAVAGCTVKVIALPDDARGAELVFFVEDPTGRDVAEWRSRIKDALPSYEHPNRVVVIDSFPLNRNGKPDRRALEQRAAERATAELATSSG</sequence>
<dbReference type="PROSITE" id="PS00455">
    <property type="entry name" value="AMP_BINDING"/>
    <property type="match status" value="1"/>
</dbReference>
<feature type="domain" description="AMP-binding enzyme C-terminal" evidence="3">
    <location>
        <begin position="390"/>
        <end position="456"/>
    </location>
</feature>
<dbReference type="InterPro" id="IPR020845">
    <property type="entry name" value="AMP-binding_CS"/>
</dbReference>
<dbReference type="Pfam" id="PF00501">
    <property type="entry name" value="AMP-binding"/>
    <property type="match status" value="1"/>
</dbReference>
<dbReference type="Pfam" id="PF13193">
    <property type="entry name" value="AMP-binding_C"/>
    <property type="match status" value="1"/>
</dbReference>
<dbReference type="PANTHER" id="PTHR43767">
    <property type="entry name" value="LONG-CHAIN-FATTY-ACID--COA LIGASE"/>
    <property type="match status" value="1"/>
</dbReference>
<dbReference type="InterPro" id="IPR050237">
    <property type="entry name" value="ATP-dep_AMP-bd_enzyme"/>
</dbReference>
<evidence type="ECO:0000259" key="2">
    <source>
        <dbReference type="Pfam" id="PF00501"/>
    </source>
</evidence>